<accession>A0A381YNS5</accession>
<name>A0A381YNS5_9ZZZZ</name>
<organism evidence="1">
    <name type="scientific">marine metagenome</name>
    <dbReference type="NCBI Taxonomy" id="408172"/>
    <lineage>
        <taxon>unclassified sequences</taxon>
        <taxon>metagenomes</taxon>
        <taxon>ecological metagenomes</taxon>
    </lineage>
</organism>
<dbReference type="EMBL" id="UINC01018680">
    <property type="protein sequence ID" value="SVA78668.1"/>
    <property type="molecule type" value="Genomic_DNA"/>
</dbReference>
<protein>
    <submittedName>
        <fullName evidence="1">Uncharacterized protein</fullName>
    </submittedName>
</protein>
<sequence length="104" mass="12029">MTKRKKMIREIRNLYATKLGQRKGVVVDSYEAMEAGIRTYNFTVLAKDGLHYGYWSGSNPELVKRTIAARVVDTGGCEKWNTLNDNELTGWLKYIRHFQGKKSR</sequence>
<gene>
    <name evidence="1" type="ORF">METZ01_LOCUS131522</name>
</gene>
<evidence type="ECO:0000313" key="1">
    <source>
        <dbReference type="EMBL" id="SVA78668.1"/>
    </source>
</evidence>
<dbReference type="AlphaFoldDB" id="A0A381YNS5"/>
<reference evidence="1" key="1">
    <citation type="submission" date="2018-05" db="EMBL/GenBank/DDBJ databases">
        <authorList>
            <person name="Lanie J.A."/>
            <person name="Ng W.-L."/>
            <person name="Kazmierczak K.M."/>
            <person name="Andrzejewski T.M."/>
            <person name="Davidsen T.M."/>
            <person name="Wayne K.J."/>
            <person name="Tettelin H."/>
            <person name="Glass J.I."/>
            <person name="Rusch D."/>
            <person name="Podicherti R."/>
            <person name="Tsui H.-C.T."/>
            <person name="Winkler M.E."/>
        </authorList>
    </citation>
    <scope>NUCLEOTIDE SEQUENCE</scope>
</reference>
<proteinExistence type="predicted"/>